<evidence type="ECO:0000256" key="8">
    <source>
        <dbReference type="ARBA" id="ARBA00022801"/>
    </source>
</evidence>
<dbReference type="PANTHER" id="PTHR30195:SF15">
    <property type="entry name" value="TYPE I RESTRICTION ENZYME HINDI ENDONUCLEASE SUBUNIT"/>
    <property type="match status" value="1"/>
</dbReference>
<evidence type="ECO:0000313" key="14">
    <source>
        <dbReference type="Proteomes" id="UP000663305"/>
    </source>
</evidence>
<dbReference type="PROSITE" id="PS51192">
    <property type="entry name" value="HELICASE_ATP_BIND_1"/>
    <property type="match status" value="1"/>
</dbReference>
<comment type="similarity">
    <text evidence="2">Belongs to the HsdR family.</text>
</comment>
<accession>A0A897NKA3</accession>
<dbReference type="Pfam" id="PF04313">
    <property type="entry name" value="HSDR_N"/>
    <property type="match status" value="1"/>
</dbReference>
<evidence type="ECO:0000256" key="10">
    <source>
        <dbReference type="ARBA" id="ARBA00023125"/>
    </source>
</evidence>
<dbReference type="GO" id="GO:0009307">
    <property type="term" value="P:DNA restriction-modification system"/>
    <property type="evidence" value="ECO:0007669"/>
    <property type="project" value="UniProtKB-KW"/>
</dbReference>
<organism evidence="13 14">
    <name type="scientific">Halapricum desulfuricans</name>
    <dbReference type="NCBI Taxonomy" id="2841257"/>
    <lineage>
        <taxon>Archaea</taxon>
        <taxon>Methanobacteriati</taxon>
        <taxon>Methanobacteriota</taxon>
        <taxon>Stenosarchaea group</taxon>
        <taxon>Halobacteria</taxon>
        <taxon>Halobacteriales</taxon>
        <taxon>Haloarculaceae</taxon>
        <taxon>Halapricum</taxon>
    </lineage>
</organism>
<reference evidence="13" key="1">
    <citation type="submission" date="2020-11" db="EMBL/GenBank/DDBJ databases">
        <title>Carbohydrate-dependent, anaerobic sulfur respiration: A novel catabolism in halophilic archaea.</title>
        <authorList>
            <person name="Sorokin D.Y."/>
            <person name="Messina E."/>
            <person name="Smedile F."/>
            <person name="La Cono V."/>
            <person name="Hallsworth J.E."/>
            <person name="Yakimov M.M."/>
        </authorList>
    </citation>
    <scope>NUCLEOTIDE SEQUENCE</scope>
    <source>
        <strain evidence="13">HSR-Bgl</strain>
    </source>
</reference>
<dbReference type="GO" id="GO:0003677">
    <property type="term" value="F:DNA binding"/>
    <property type="evidence" value="ECO:0007669"/>
    <property type="project" value="UniProtKB-KW"/>
</dbReference>
<feature type="domain" description="Helicase C-terminal" evidence="12">
    <location>
        <begin position="521"/>
        <end position="709"/>
    </location>
</feature>
<evidence type="ECO:0000256" key="5">
    <source>
        <dbReference type="ARBA" id="ARBA00022741"/>
    </source>
</evidence>
<feature type="domain" description="Helicase ATP-binding" evidence="11">
    <location>
        <begin position="285"/>
        <end position="448"/>
    </location>
</feature>
<evidence type="ECO:0000313" key="13">
    <source>
        <dbReference type="EMBL" id="QSG11875.1"/>
    </source>
</evidence>
<dbReference type="GO" id="GO:0009035">
    <property type="term" value="F:type I site-specific deoxyribonuclease activity"/>
    <property type="evidence" value="ECO:0007669"/>
    <property type="project" value="UniProtKB-EC"/>
</dbReference>
<dbReference type="Pfam" id="PF22679">
    <property type="entry name" value="T1R_D3-like"/>
    <property type="match status" value="1"/>
</dbReference>
<evidence type="ECO:0000256" key="7">
    <source>
        <dbReference type="ARBA" id="ARBA00022759"/>
    </source>
</evidence>
<sequence>MSQPEFPSSNEQKVEYALLDWLNAAGWDTYGGPDEPDGCTQLDAMYGRDDKSEVVYWELLRKQLIALNDPVTSHNVDDVITSLRRDFAGDGLMETNRNVQEVLQKGRQVTLSKSDGTSETAVVDLIDHETPENNALIAANQFRVRQHELVIPDIVLFVNGIPLVVTELKSLTQDSTVTDAIEDIHDYEGDAPRLFSPVLFNVAADHERARYGAVNAPETHYNPWQPEDPIGSPSELKEMAHSLLTPGTLLDILKHFVFYQRQPGGDAKIIPRHMQYHGTQAILHRVSQGQFENGLIWHTQGSGKSFTMFFTARNLLYRPEIIKTPQVLILVDRQNLRDQMADDLGKLIDFEHYEIVTDGADQLQSLIQEGQSQVIVTTIQLFQNVDEDVQENDETVVLSDEAHRFMEAKLGSKLDSALYQYYHFGFTGTPVNENTEAGRNTFRHYSEPQDEDGYLHHYSMEEGIEDDVILPVHFELRHGNRDWEIDDDVMDQAHEAATGDLDYEERDNLIRETINQQTLAELRPRVESITEEIVEHYRSKLAPSGWKGMVVTPSRKAAALYGEELQKHLDPEEVEVVISSTGRSDPITRTYHTSKSERERIVEEFKDEDGDPKILVVCSMLLTGFDAPILKTIYLDRPLTNHNLLQAIARTNRPADGKQNGEIIDFAGVFAEGNVEEALSYYPEHVQAAAAEDIDELLDRFDRKLDEAIEVFDEIDIDDDPETVVECLTFLRKNAEARRRFKDLYREVENLYDTLAPMGELEDKDTGRPQKYSWLNQIHLAYQRSMNRDSEPEKRLREKTKEIVENNVYVDTDWLDEEFEVVELGPEHLERVRDMEPEQGITEVAGAADDYLDDRAESHPRYRRLSERVRDVVDRWESDQVSSDRAYEELLELEEEILSVDSEAEERGLSPAGHALFTALMDDSEEGFADYIEDEDEAESIAKRVDEELQERIDTDYGDWRTSKRTRDDIQELLLEVVAIEAGKPELCKDDRFLEDAREYLIENHQPA</sequence>
<evidence type="ECO:0000259" key="12">
    <source>
        <dbReference type="PROSITE" id="PS51194"/>
    </source>
</evidence>
<dbReference type="InterPro" id="IPR051268">
    <property type="entry name" value="Type-I_R_enzyme_R_subunit"/>
</dbReference>
<dbReference type="InterPro" id="IPR004473">
    <property type="entry name" value="Restrct_endonuc_typeI_HsdR"/>
</dbReference>
<protein>
    <recommendedName>
        <fullName evidence="3">type I site-specific deoxyribonuclease</fullName>
        <ecNumber evidence="3">3.1.21.3</ecNumber>
    </recommendedName>
</protein>
<dbReference type="EC" id="3.1.21.3" evidence="3"/>
<dbReference type="InterPro" id="IPR040980">
    <property type="entry name" value="SWI2_SNF2"/>
</dbReference>
<dbReference type="RefSeq" id="WP_229126393.1">
    <property type="nucleotide sequence ID" value="NZ_CP064789.1"/>
</dbReference>
<evidence type="ECO:0000256" key="4">
    <source>
        <dbReference type="ARBA" id="ARBA00022722"/>
    </source>
</evidence>
<evidence type="ECO:0000256" key="2">
    <source>
        <dbReference type="ARBA" id="ARBA00008598"/>
    </source>
</evidence>
<proteinExistence type="inferred from homology"/>
<comment type="catalytic activity">
    <reaction evidence="1">
        <text>Endonucleolytic cleavage of DNA to give random double-stranded fragments with terminal 5'-phosphates, ATP is simultaneously hydrolyzed.</text>
        <dbReference type="EC" id="3.1.21.3"/>
    </reaction>
</comment>
<dbReference type="PANTHER" id="PTHR30195">
    <property type="entry name" value="TYPE I SITE-SPECIFIC DEOXYRIBONUCLEASE PROTEIN SUBUNIT M AND R"/>
    <property type="match status" value="1"/>
</dbReference>
<evidence type="ECO:0000256" key="9">
    <source>
        <dbReference type="ARBA" id="ARBA00022840"/>
    </source>
</evidence>
<keyword evidence="6" id="KW-0680">Restriction system</keyword>
<dbReference type="GO" id="GO:0004386">
    <property type="term" value="F:helicase activity"/>
    <property type="evidence" value="ECO:0007669"/>
    <property type="project" value="UniProtKB-KW"/>
</dbReference>
<dbReference type="SUPFAM" id="SSF52540">
    <property type="entry name" value="P-loop containing nucleoside triphosphate hydrolases"/>
    <property type="match status" value="2"/>
</dbReference>
<dbReference type="InterPro" id="IPR027417">
    <property type="entry name" value="P-loop_NTPase"/>
</dbReference>
<keyword evidence="5" id="KW-0547">Nucleotide-binding</keyword>
<keyword evidence="9" id="KW-0067">ATP-binding</keyword>
<dbReference type="GeneID" id="68860990"/>
<dbReference type="InterPro" id="IPR021810">
    <property type="entry name" value="T1RH-like_C"/>
</dbReference>
<name>A0A897NKA3_9EURY</name>
<keyword evidence="13" id="KW-0347">Helicase</keyword>
<keyword evidence="10" id="KW-0238">DNA-binding</keyword>
<dbReference type="PROSITE" id="PS51194">
    <property type="entry name" value="HELICASE_CTER"/>
    <property type="match status" value="1"/>
</dbReference>
<keyword evidence="7" id="KW-0255">Endonuclease</keyword>
<dbReference type="GO" id="GO:0005524">
    <property type="term" value="F:ATP binding"/>
    <property type="evidence" value="ECO:0007669"/>
    <property type="project" value="UniProtKB-KW"/>
</dbReference>
<dbReference type="InterPro" id="IPR007409">
    <property type="entry name" value="Restrct_endonuc_type1_HsdR_N"/>
</dbReference>
<dbReference type="Gene3D" id="3.90.1570.50">
    <property type="match status" value="1"/>
</dbReference>
<evidence type="ECO:0000259" key="11">
    <source>
        <dbReference type="PROSITE" id="PS51192"/>
    </source>
</evidence>
<dbReference type="InterPro" id="IPR001650">
    <property type="entry name" value="Helicase_C-like"/>
</dbReference>
<dbReference type="EMBL" id="CP064789">
    <property type="protein sequence ID" value="QSG11875.1"/>
    <property type="molecule type" value="Genomic_DNA"/>
</dbReference>
<dbReference type="Proteomes" id="UP000663305">
    <property type="component" value="Chromosome"/>
</dbReference>
<dbReference type="AlphaFoldDB" id="A0A897NKA3"/>
<gene>
    <name evidence="13" type="ORF">HSBGL_1458</name>
</gene>
<evidence type="ECO:0000256" key="1">
    <source>
        <dbReference type="ARBA" id="ARBA00000851"/>
    </source>
</evidence>
<evidence type="ECO:0000256" key="3">
    <source>
        <dbReference type="ARBA" id="ARBA00012654"/>
    </source>
</evidence>
<dbReference type="REBASE" id="472807">
    <property type="entry name" value="HarBg1ORF1460P"/>
</dbReference>
<dbReference type="InterPro" id="IPR055180">
    <property type="entry name" value="HsdR_RecA-like_helicase_dom_2"/>
</dbReference>
<dbReference type="SMART" id="SM00487">
    <property type="entry name" value="DEXDc"/>
    <property type="match status" value="1"/>
</dbReference>
<evidence type="ECO:0000256" key="6">
    <source>
        <dbReference type="ARBA" id="ARBA00022747"/>
    </source>
</evidence>
<keyword evidence="4" id="KW-0540">Nuclease</keyword>
<dbReference type="CDD" id="cd22332">
    <property type="entry name" value="HsdR_N"/>
    <property type="match status" value="1"/>
</dbReference>
<keyword evidence="8" id="KW-0378">Hydrolase</keyword>
<dbReference type="Pfam" id="PF18766">
    <property type="entry name" value="SWI2_SNF2"/>
    <property type="match status" value="1"/>
</dbReference>
<dbReference type="Gene3D" id="3.40.50.300">
    <property type="entry name" value="P-loop containing nucleotide triphosphate hydrolases"/>
    <property type="match status" value="2"/>
</dbReference>
<dbReference type="NCBIfam" id="TIGR00348">
    <property type="entry name" value="hsdR"/>
    <property type="match status" value="1"/>
</dbReference>
<dbReference type="Pfam" id="PF11867">
    <property type="entry name" value="T1RH-like_C"/>
    <property type="match status" value="1"/>
</dbReference>
<dbReference type="CDD" id="cd18800">
    <property type="entry name" value="SF2_C_EcoR124I-like"/>
    <property type="match status" value="1"/>
</dbReference>
<dbReference type="InterPro" id="IPR014001">
    <property type="entry name" value="Helicase_ATP-bd"/>
</dbReference>